<dbReference type="PRINTS" id="PR00107">
    <property type="entry name" value="PHOSPHOCPHPR"/>
</dbReference>
<accession>A0A9D1EEU4</accession>
<sequence>MVSKVVSVRDEMGIHARPAAKLTRIASQCNSKITLIANGKEIDPRAVLDLMSASIKYMDKIQIVCDGITEKEDLEKLIQFFETM</sequence>
<protein>
    <recommendedName>
        <fullName evidence="3">Phosphocarrier protein HPr</fullName>
    </recommendedName>
</protein>
<comment type="caution">
    <text evidence="7">The sequence shown here is derived from an EMBL/GenBank/DDBJ whole genome shotgun (WGS) entry which is preliminary data.</text>
</comment>
<dbReference type="InterPro" id="IPR001020">
    <property type="entry name" value="PTS_HPr_His_P_site"/>
</dbReference>
<evidence type="ECO:0000256" key="1">
    <source>
        <dbReference type="ARBA" id="ARBA00003681"/>
    </source>
</evidence>
<organism evidence="7 8">
    <name type="scientific">Candidatus Fimimorpha faecalis</name>
    <dbReference type="NCBI Taxonomy" id="2840824"/>
    <lineage>
        <taxon>Bacteria</taxon>
        <taxon>Bacillati</taxon>
        <taxon>Bacillota</taxon>
        <taxon>Clostridia</taxon>
        <taxon>Eubacteriales</taxon>
        <taxon>Candidatus Fimimorpha</taxon>
    </lineage>
</organism>
<dbReference type="PROSITE" id="PS00369">
    <property type="entry name" value="PTS_HPR_HIS"/>
    <property type="match status" value="1"/>
</dbReference>
<dbReference type="InterPro" id="IPR000032">
    <property type="entry name" value="HPr-like"/>
</dbReference>
<evidence type="ECO:0000256" key="4">
    <source>
        <dbReference type="ARBA" id="ARBA00022490"/>
    </source>
</evidence>
<dbReference type="InterPro" id="IPR050399">
    <property type="entry name" value="HPr"/>
</dbReference>
<evidence type="ECO:0000313" key="8">
    <source>
        <dbReference type="Proteomes" id="UP000824201"/>
    </source>
</evidence>
<reference evidence="7" key="2">
    <citation type="journal article" date="2021" name="PeerJ">
        <title>Extensive microbial diversity within the chicken gut microbiome revealed by metagenomics and culture.</title>
        <authorList>
            <person name="Gilroy R."/>
            <person name="Ravi A."/>
            <person name="Getino M."/>
            <person name="Pursley I."/>
            <person name="Horton D.L."/>
            <person name="Alikhan N.F."/>
            <person name="Baker D."/>
            <person name="Gharbi K."/>
            <person name="Hall N."/>
            <person name="Watson M."/>
            <person name="Adriaenssens E.M."/>
            <person name="Foster-Nyarko E."/>
            <person name="Jarju S."/>
            <person name="Secka A."/>
            <person name="Antonio M."/>
            <person name="Oren A."/>
            <person name="Chaudhuri R.R."/>
            <person name="La Ragione R."/>
            <person name="Hildebrand F."/>
            <person name="Pallen M.J."/>
        </authorList>
    </citation>
    <scope>NUCLEOTIDE SEQUENCE</scope>
    <source>
        <strain evidence="7">ChiW13-3771</strain>
    </source>
</reference>
<dbReference type="EMBL" id="DVHN01000101">
    <property type="protein sequence ID" value="HIR88855.1"/>
    <property type="molecule type" value="Genomic_DNA"/>
</dbReference>
<dbReference type="AlphaFoldDB" id="A0A9D1EEU4"/>
<comment type="subcellular location">
    <subcellularLocation>
        <location evidence="2">Cytoplasm</location>
    </subcellularLocation>
</comment>
<dbReference type="InterPro" id="IPR035895">
    <property type="entry name" value="HPr-like_sf"/>
</dbReference>
<keyword evidence="5" id="KW-0598">Phosphotransferase system</keyword>
<dbReference type="GO" id="GO:0009401">
    <property type="term" value="P:phosphoenolpyruvate-dependent sugar phosphotransferase system"/>
    <property type="evidence" value="ECO:0007669"/>
    <property type="project" value="UniProtKB-KW"/>
</dbReference>
<dbReference type="SUPFAM" id="SSF55594">
    <property type="entry name" value="HPr-like"/>
    <property type="match status" value="1"/>
</dbReference>
<dbReference type="CDD" id="cd00367">
    <property type="entry name" value="PTS-HPr_like"/>
    <property type="match status" value="1"/>
</dbReference>
<evidence type="ECO:0000256" key="3">
    <source>
        <dbReference type="ARBA" id="ARBA00020422"/>
    </source>
</evidence>
<comment type="function">
    <text evidence="1">General (non sugar-specific) component of the phosphoenolpyruvate-dependent sugar phosphotransferase system (sugar PTS). This major carbohydrate active-transport system catalyzes the phosphorylation of incoming sugar substrates concomitantly with their translocation across the cell membrane. The phosphoryl group from phosphoenolpyruvate (PEP) is transferred to the phosphoryl carrier protein HPr by enzyme I. Phospho-HPr then transfers it to the PTS EIIA domain.</text>
</comment>
<keyword evidence="4" id="KW-0963">Cytoplasm</keyword>
<dbReference type="Proteomes" id="UP000824201">
    <property type="component" value="Unassembled WGS sequence"/>
</dbReference>
<evidence type="ECO:0000259" key="6">
    <source>
        <dbReference type="PROSITE" id="PS51350"/>
    </source>
</evidence>
<evidence type="ECO:0000256" key="5">
    <source>
        <dbReference type="ARBA" id="ARBA00022683"/>
    </source>
</evidence>
<dbReference type="GO" id="GO:0005737">
    <property type="term" value="C:cytoplasm"/>
    <property type="evidence" value="ECO:0007669"/>
    <property type="project" value="UniProtKB-SubCell"/>
</dbReference>
<dbReference type="Pfam" id="PF00381">
    <property type="entry name" value="PTS-HPr"/>
    <property type="match status" value="1"/>
</dbReference>
<dbReference type="Gene3D" id="3.30.1340.10">
    <property type="entry name" value="HPr-like"/>
    <property type="match status" value="1"/>
</dbReference>
<dbReference type="NCBIfam" id="TIGR01003">
    <property type="entry name" value="PTS_HPr_family"/>
    <property type="match status" value="1"/>
</dbReference>
<proteinExistence type="predicted"/>
<feature type="domain" description="HPr" evidence="6">
    <location>
        <begin position="1"/>
        <end position="84"/>
    </location>
</feature>
<evidence type="ECO:0000313" key="7">
    <source>
        <dbReference type="EMBL" id="HIR88855.1"/>
    </source>
</evidence>
<gene>
    <name evidence="7" type="ORF">IAC96_07910</name>
</gene>
<evidence type="ECO:0000256" key="2">
    <source>
        <dbReference type="ARBA" id="ARBA00004496"/>
    </source>
</evidence>
<name>A0A9D1EEU4_9FIRM</name>
<dbReference type="PANTHER" id="PTHR33705:SF2">
    <property type="entry name" value="PHOSPHOCARRIER PROTEIN NPR"/>
    <property type="match status" value="1"/>
</dbReference>
<dbReference type="PANTHER" id="PTHR33705">
    <property type="entry name" value="PHOSPHOCARRIER PROTEIN HPR"/>
    <property type="match status" value="1"/>
</dbReference>
<reference evidence="7" key="1">
    <citation type="submission" date="2020-10" db="EMBL/GenBank/DDBJ databases">
        <authorList>
            <person name="Gilroy R."/>
        </authorList>
    </citation>
    <scope>NUCLEOTIDE SEQUENCE</scope>
    <source>
        <strain evidence="7">ChiW13-3771</strain>
    </source>
</reference>
<dbReference type="PROSITE" id="PS51350">
    <property type="entry name" value="PTS_HPR_DOM"/>
    <property type="match status" value="1"/>
</dbReference>